<feature type="transmembrane region" description="Helical" evidence="5">
    <location>
        <begin position="209"/>
        <end position="228"/>
    </location>
</feature>
<evidence type="ECO:0000256" key="4">
    <source>
        <dbReference type="ARBA" id="ARBA00023136"/>
    </source>
</evidence>
<dbReference type="PROSITE" id="PS50850">
    <property type="entry name" value="MFS"/>
    <property type="match status" value="1"/>
</dbReference>
<dbReference type="InterPro" id="IPR036259">
    <property type="entry name" value="MFS_trans_sf"/>
</dbReference>
<dbReference type="Gene3D" id="1.20.1250.20">
    <property type="entry name" value="MFS general substrate transporter like domains"/>
    <property type="match status" value="1"/>
</dbReference>
<comment type="caution">
    <text evidence="7">The sequence shown here is derived from an EMBL/GenBank/DDBJ whole genome shotgun (WGS) entry which is preliminary data.</text>
</comment>
<comment type="subcellular location">
    <subcellularLocation>
        <location evidence="1">Membrane</location>
        <topology evidence="1">Multi-pass membrane protein</topology>
    </subcellularLocation>
</comment>
<feature type="transmembrane region" description="Helical" evidence="5">
    <location>
        <begin position="276"/>
        <end position="294"/>
    </location>
</feature>
<proteinExistence type="predicted"/>
<feature type="transmembrane region" description="Helical" evidence="5">
    <location>
        <begin position="77"/>
        <end position="96"/>
    </location>
</feature>
<evidence type="ECO:0000256" key="5">
    <source>
        <dbReference type="SAM" id="Phobius"/>
    </source>
</evidence>
<sequence>MGTLSLSATKYYRISVSAFFFIQGLVFSSWASRIPDIKDALHLNEAVLGSVLFALPVGQLSAMALSGYLVSRYGSKLVLTVAALLYPAALVGLGAASSIGQLTLGLFLFGITANLCNIAVNTQGVGVERLYNRSIMASFHGLWSLAGFCGGLVSTLMVGYDIPPLMHFCIIYAVTFAVLVTMRGSMLPRDAKPVDEKKTKKVFVRPDRYILLLGLIAFGSMACEGTMFDWSGVYFETVIRPPKELIRLGYIAFMCTMACGRFTADRLVTRFGAIRVIRASGIVIATGLLLSVLFPHLTTATLGFLLVGFGTSSVVPLCYSLAGRSKTMLPGVALATVSTIGFFGFLLGPPVIGFIAHALNLRWSFALIALIGLTTTVAAPMLRQK</sequence>
<evidence type="ECO:0000313" key="8">
    <source>
        <dbReference type="Proteomes" id="UP000636891"/>
    </source>
</evidence>
<dbReference type="EMBL" id="JACOOK010000004">
    <property type="protein sequence ID" value="MBC5617014.1"/>
    <property type="molecule type" value="Genomic_DNA"/>
</dbReference>
<keyword evidence="4 5" id="KW-0472">Membrane</keyword>
<dbReference type="PANTHER" id="PTHR23514">
    <property type="entry name" value="BYPASS OF STOP CODON PROTEIN 6"/>
    <property type="match status" value="1"/>
</dbReference>
<dbReference type="Proteomes" id="UP000636891">
    <property type="component" value="Unassembled WGS sequence"/>
</dbReference>
<evidence type="ECO:0000259" key="6">
    <source>
        <dbReference type="PROSITE" id="PS50850"/>
    </source>
</evidence>
<evidence type="ECO:0000256" key="2">
    <source>
        <dbReference type="ARBA" id="ARBA00022692"/>
    </source>
</evidence>
<dbReference type="InterPro" id="IPR020846">
    <property type="entry name" value="MFS_dom"/>
</dbReference>
<dbReference type="PANTHER" id="PTHR23514:SF13">
    <property type="entry name" value="INNER MEMBRANE PROTEIN YBJJ"/>
    <property type="match status" value="1"/>
</dbReference>
<name>A0ABR7CN41_9BACT</name>
<keyword evidence="8" id="KW-1185">Reference proteome</keyword>
<keyword evidence="3 5" id="KW-1133">Transmembrane helix</keyword>
<evidence type="ECO:0000256" key="1">
    <source>
        <dbReference type="ARBA" id="ARBA00004141"/>
    </source>
</evidence>
<dbReference type="SUPFAM" id="SSF103473">
    <property type="entry name" value="MFS general substrate transporter"/>
    <property type="match status" value="1"/>
</dbReference>
<feature type="domain" description="Major facilitator superfamily (MFS) profile" evidence="6">
    <location>
        <begin position="12"/>
        <end position="385"/>
    </location>
</feature>
<accession>A0ABR7CN41</accession>
<protein>
    <submittedName>
        <fullName evidence="7">MFS transporter</fullName>
    </submittedName>
</protein>
<dbReference type="RefSeq" id="WP_118656832.1">
    <property type="nucleotide sequence ID" value="NZ_JACOOK010000004.1"/>
</dbReference>
<feature type="transmembrane region" description="Helical" evidence="5">
    <location>
        <begin position="248"/>
        <end position="264"/>
    </location>
</feature>
<organism evidence="7 8">
    <name type="scientific">Alistipes hominis</name>
    <dbReference type="NCBI Taxonomy" id="2763015"/>
    <lineage>
        <taxon>Bacteria</taxon>
        <taxon>Pseudomonadati</taxon>
        <taxon>Bacteroidota</taxon>
        <taxon>Bacteroidia</taxon>
        <taxon>Bacteroidales</taxon>
        <taxon>Rikenellaceae</taxon>
        <taxon>Alistipes</taxon>
    </lineage>
</organism>
<dbReference type="CDD" id="cd17393">
    <property type="entry name" value="MFS_MosC_like"/>
    <property type="match status" value="1"/>
</dbReference>
<gene>
    <name evidence="7" type="ORF">H8S08_08300</name>
</gene>
<feature type="transmembrane region" description="Helical" evidence="5">
    <location>
        <begin position="334"/>
        <end position="357"/>
    </location>
</feature>
<evidence type="ECO:0000256" key="3">
    <source>
        <dbReference type="ARBA" id="ARBA00022989"/>
    </source>
</evidence>
<dbReference type="InterPro" id="IPR051788">
    <property type="entry name" value="MFS_Transporter"/>
</dbReference>
<feature type="transmembrane region" description="Helical" evidence="5">
    <location>
        <begin position="102"/>
        <end position="120"/>
    </location>
</feature>
<feature type="transmembrane region" description="Helical" evidence="5">
    <location>
        <begin position="165"/>
        <end position="188"/>
    </location>
</feature>
<reference evidence="7 8" key="1">
    <citation type="submission" date="2020-08" db="EMBL/GenBank/DDBJ databases">
        <title>Genome public.</title>
        <authorList>
            <person name="Liu C."/>
            <person name="Sun Q."/>
        </authorList>
    </citation>
    <scope>NUCLEOTIDE SEQUENCE [LARGE SCALE GENOMIC DNA]</scope>
    <source>
        <strain evidence="7 8">New-7</strain>
    </source>
</reference>
<keyword evidence="2 5" id="KW-0812">Transmembrane</keyword>
<evidence type="ECO:0000313" key="7">
    <source>
        <dbReference type="EMBL" id="MBC5617014.1"/>
    </source>
</evidence>
<feature type="transmembrane region" description="Helical" evidence="5">
    <location>
        <begin position="141"/>
        <end position="159"/>
    </location>
</feature>
<feature type="transmembrane region" description="Helical" evidence="5">
    <location>
        <begin position="12"/>
        <end position="31"/>
    </location>
</feature>
<dbReference type="InterPro" id="IPR011701">
    <property type="entry name" value="MFS"/>
</dbReference>
<feature type="transmembrane region" description="Helical" evidence="5">
    <location>
        <begin position="300"/>
        <end position="322"/>
    </location>
</feature>
<feature type="transmembrane region" description="Helical" evidence="5">
    <location>
        <begin position="51"/>
        <end position="70"/>
    </location>
</feature>
<dbReference type="Pfam" id="PF07690">
    <property type="entry name" value="MFS_1"/>
    <property type="match status" value="1"/>
</dbReference>
<feature type="transmembrane region" description="Helical" evidence="5">
    <location>
        <begin position="363"/>
        <end position="382"/>
    </location>
</feature>